<evidence type="ECO:0008006" key="5">
    <source>
        <dbReference type="Google" id="ProtNLM"/>
    </source>
</evidence>
<name>A0ABR3P5S7_9PEZI</name>
<feature type="region of interest" description="Disordered" evidence="2">
    <location>
        <begin position="633"/>
        <end position="719"/>
    </location>
</feature>
<protein>
    <recommendedName>
        <fullName evidence="5">RING-type domain-containing protein</fullName>
    </recommendedName>
</protein>
<keyword evidence="1" id="KW-0175">Coiled coil</keyword>
<dbReference type="InterPro" id="IPR013083">
    <property type="entry name" value="Znf_RING/FYVE/PHD"/>
</dbReference>
<evidence type="ECO:0000313" key="3">
    <source>
        <dbReference type="EMBL" id="KAL1301432.1"/>
    </source>
</evidence>
<organism evidence="3 4">
    <name type="scientific">Neodothiora populina</name>
    <dbReference type="NCBI Taxonomy" id="2781224"/>
    <lineage>
        <taxon>Eukaryota</taxon>
        <taxon>Fungi</taxon>
        <taxon>Dikarya</taxon>
        <taxon>Ascomycota</taxon>
        <taxon>Pezizomycotina</taxon>
        <taxon>Dothideomycetes</taxon>
        <taxon>Dothideomycetidae</taxon>
        <taxon>Dothideales</taxon>
        <taxon>Dothioraceae</taxon>
        <taxon>Neodothiora</taxon>
    </lineage>
</organism>
<feature type="compositionally biased region" description="Low complexity" evidence="2">
    <location>
        <begin position="158"/>
        <end position="178"/>
    </location>
</feature>
<feature type="compositionally biased region" description="Low complexity" evidence="2">
    <location>
        <begin position="681"/>
        <end position="693"/>
    </location>
</feature>
<comment type="caution">
    <text evidence="3">The sequence shown here is derived from an EMBL/GenBank/DDBJ whole genome shotgun (WGS) entry which is preliminary data.</text>
</comment>
<feature type="compositionally biased region" description="Polar residues" evidence="2">
    <location>
        <begin position="67"/>
        <end position="76"/>
    </location>
</feature>
<dbReference type="Gene3D" id="3.30.40.10">
    <property type="entry name" value="Zinc/RING finger domain, C3HC4 (zinc finger)"/>
    <property type="match status" value="1"/>
</dbReference>
<gene>
    <name evidence="3" type="ORF">AAFC00_005686</name>
</gene>
<sequence>MDDELFAREVLRLAQGQTIEQYDSNLRHQARESGIALPPGKFNNHTINNNNNNNNNNNDISNNDNSSKPGSTATLLSQTRRSISSASQASRSTGLTSNVSRTSRDHDGGVVSPAPTPRNEKRKSATSMFVRDYEFLTSQQNSEEYRRLSLNLSPHVTPSPSTFSLPLSSSSPTQSSRESSPRRNIIRSLSKLRLHRTSRSNSSSKHEDECPHCPHDSSRHRRPSHTLPCGHKYCTRALRRVIRDADNASSSSSAVAASCHSCRQPIPSSIVERVMGQQHQAPAAPTHHSWRMRKTSYTRDDDAISLISHKGSTELETVTEGDRRPTSAAAAPTTSTTPNYAESMAVFEAERAAHNTERATMDYSEFRDMFAEQEAQRDGCIVLYTRARQEQNKTHDAAVAEAMRKHETQSKDLSEKHMLNLSQVEDKHVQDEMDLRATQEAEARNTATALHHMEAFCRGESSSSRERHHRIITEQDVRELAKTRHRAEDMDRKHEGEISVLRGEQTRRMSQRMHRQELEVQQLEKRQQKELDDLEGRKDEAIRALKEDLNEKKEWLMDWWKIKVEIWRKDIENATNGPPLFQGSFAPVSWPHDDELVDIVARASTAVIAEGRRNDEDEEDDLIHADMDMGTRHNKRRDTMHESSSSVREGVSATMAEDREEKKYVGNKGQPAFIPLPPPHQASSLASSSATQSTKREQVKGMSTSIALRSGGSPAAAVV</sequence>
<keyword evidence="4" id="KW-1185">Reference proteome</keyword>
<accession>A0ABR3P5S7</accession>
<evidence type="ECO:0000256" key="2">
    <source>
        <dbReference type="SAM" id="MobiDB-lite"/>
    </source>
</evidence>
<feature type="compositionally biased region" description="Low complexity" evidence="2">
    <location>
        <begin position="43"/>
        <end position="66"/>
    </location>
</feature>
<feature type="region of interest" description="Disordered" evidence="2">
    <location>
        <begin position="35"/>
        <end position="125"/>
    </location>
</feature>
<reference evidence="3 4" key="1">
    <citation type="submission" date="2024-07" db="EMBL/GenBank/DDBJ databases">
        <title>Draft sequence of the Neodothiora populina.</title>
        <authorList>
            <person name="Drown D.D."/>
            <person name="Schuette U.S."/>
            <person name="Buechlein A.B."/>
            <person name="Rusch D.R."/>
            <person name="Winton L.W."/>
            <person name="Adams G.A."/>
        </authorList>
    </citation>
    <scope>NUCLEOTIDE SEQUENCE [LARGE SCALE GENOMIC DNA]</scope>
    <source>
        <strain evidence="3 4">CPC 39397</strain>
    </source>
</reference>
<dbReference type="GeneID" id="95979385"/>
<feature type="compositionally biased region" description="Basic and acidic residues" evidence="2">
    <location>
        <begin position="204"/>
        <end position="217"/>
    </location>
</feature>
<dbReference type="EMBL" id="JBFMKM010000013">
    <property type="protein sequence ID" value="KAL1301432.1"/>
    <property type="molecule type" value="Genomic_DNA"/>
</dbReference>
<feature type="region of interest" description="Disordered" evidence="2">
    <location>
        <begin position="152"/>
        <end position="224"/>
    </location>
</feature>
<feature type="compositionally biased region" description="Low complexity" evidence="2">
    <location>
        <begin position="326"/>
        <end position="337"/>
    </location>
</feature>
<evidence type="ECO:0000256" key="1">
    <source>
        <dbReference type="SAM" id="Coils"/>
    </source>
</evidence>
<evidence type="ECO:0000313" key="4">
    <source>
        <dbReference type="Proteomes" id="UP001562354"/>
    </source>
</evidence>
<feature type="coiled-coil region" evidence="1">
    <location>
        <begin position="506"/>
        <end position="551"/>
    </location>
</feature>
<dbReference type="RefSeq" id="XP_069197708.1">
    <property type="nucleotide sequence ID" value="XM_069345506.1"/>
</dbReference>
<dbReference type="Proteomes" id="UP001562354">
    <property type="component" value="Unassembled WGS sequence"/>
</dbReference>
<feature type="compositionally biased region" description="Low complexity" evidence="2">
    <location>
        <begin position="77"/>
        <end position="93"/>
    </location>
</feature>
<proteinExistence type="predicted"/>
<feature type="region of interest" description="Disordered" evidence="2">
    <location>
        <begin position="309"/>
        <end position="337"/>
    </location>
</feature>